<dbReference type="PANTHER" id="PTHR11669">
    <property type="entry name" value="REPLICATION FACTOR C / DNA POLYMERASE III GAMMA-TAU SUBUNIT"/>
    <property type="match status" value="1"/>
</dbReference>
<dbReference type="Proteomes" id="UP001156921">
    <property type="component" value="Unassembled WGS sequence"/>
</dbReference>
<dbReference type="Pfam" id="PF13177">
    <property type="entry name" value="DNA_pol3_delta2"/>
    <property type="match status" value="1"/>
</dbReference>
<dbReference type="PANTHER" id="PTHR11669:SF8">
    <property type="entry name" value="DNA POLYMERASE III SUBUNIT DELTA"/>
    <property type="match status" value="1"/>
</dbReference>
<dbReference type="SUPFAM" id="SSF52540">
    <property type="entry name" value="P-loop containing nucleoside triphosphate hydrolases"/>
    <property type="match status" value="1"/>
</dbReference>
<reference evidence="2" key="1">
    <citation type="journal article" date="2019" name="Int. J. Syst. Evol. Microbiol.">
        <title>The Global Catalogue of Microorganisms (GCM) 10K type strain sequencing project: providing services to taxonomists for standard genome sequencing and annotation.</title>
        <authorList>
            <consortium name="The Broad Institute Genomics Platform"/>
            <consortium name="The Broad Institute Genome Sequencing Center for Infectious Disease"/>
            <person name="Wu L."/>
            <person name="Ma J."/>
        </authorList>
    </citation>
    <scope>NUCLEOTIDE SEQUENCE [LARGE SCALE GENOMIC DNA]</scope>
    <source>
        <strain evidence="2">NBRC 110107</strain>
    </source>
</reference>
<comment type="caution">
    <text evidence="1">The sequence shown here is derived from an EMBL/GenBank/DDBJ whole genome shotgun (WGS) entry which is preliminary data.</text>
</comment>
<dbReference type="InterPro" id="IPR050238">
    <property type="entry name" value="DNA_Rep/Repair_Clamp_Loader"/>
</dbReference>
<accession>A0ABQ6BJZ6</accession>
<protein>
    <submittedName>
        <fullName evidence="1">DNA polymerase III subunit delta</fullName>
    </submittedName>
</protein>
<sequence length="328" mass="34910">MAVSEHARDRFDLVPDAAAEAAFLDAFGKDRLHHAWLLCGPEGSGKATFAFRAARRLLGAAPDPSRGPLGASPDDPVARLVTARSHPDLLVLERAIEGGKTKKSISVDQARELPEFFSKSPSQARYRVAIIDAADDLNLNAANALLKVLEEPPERGVLFLVTHAPGRLLATIRSRCRRLAFPVWPLHALEELVRDQTGVTSAEAARIADMAGGSPGRALALASGATLEADQLAQAWVSAATVDRAEALAVADKFRGAEGQERFETLMDRLAAAVKVRAVEEGASGARWAELWSRLSELPDRTAAINLDRGDVLAGALADLQRVKAGGG</sequence>
<gene>
    <name evidence="1" type="ORF">GCM10007859_17980</name>
</gene>
<organism evidence="1 2">
    <name type="scientific">Brevundimonas denitrificans</name>
    <dbReference type="NCBI Taxonomy" id="1443434"/>
    <lineage>
        <taxon>Bacteria</taxon>
        <taxon>Pseudomonadati</taxon>
        <taxon>Pseudomonadota</taxon>
        <taxon>Alphaproteobacteria</taxon>
        <taxon>Caulobacterales</taxon>
        <taxon>Caulobacteraceae</taxon>
        <taxon>Brevundimonas</taxon>
    </lineage>
</organism>
<dbReference type="Gene3D" id="3.40.50.300">
    <property type="entry name" value="P-loop containing nucleotide triphosphate hydrolases"/>
    <property type="match status" value="1"/>
</dbReference>
<evidence type="ECO:0000313" key="1">
    <source>
        <dbReference type="EMBL" id="GLS01782.1"/>
    </source>
</evidence>
<dbReference type="EMBL" id="BSOY01000037">
    <property type="protein sequence ID" value="GLS01782.1"/>
    <property type="molecule type" value="Genomic_DNA"/>
</dbReference>
<evidence type="ECO:0000313" key="2">
    <source>
        <dbReference type="Proteomes" id="UP001156921"/>
    </source>
</evidence>
<dbReference type="InterPro" id="IPR027417">
    <property type="entry name" value="P-loop_NTPase"/>
</dbReference>
<dbReference type="NCBIfam" id="NF005677">
    <property type="entry name" value="PRK07471.1"/>
    <property type="match status" value="1"/>
</dbReference>
<keyword evidence="2" id="KW-1185">Reference proteome</keyword>
<name>A0ABQ6BJZ6_9CAUL</name>
<proteinExistence type="predicted"/>